<name>A0A644T9P7_9ZZZZ</name>
<gene>
    <name evidence="3" type="ORF">SDC9_09156</name>
</gene>
<evidence type="ECO:0000259" key="2">
    <source>
        <dbReference type="Pfam" id="PF12773"/>
    </source>
</evidence>
<keyword evidence="1" id="KW-1133">Transmembrane helix</keyword>
<evidence type="ECO:0000256" key="1">
    <source>
        <dbReference type="SAM" id="Phobius"/>
    </source>
</evidence>
<keyword evidence="1" id="KW-0812">Transmembrane</keyword>
<feature type="domain" description="DZANK-type" evidence="2">
    <location>
        <begin position="80"/>
        <end position="122"/>
    </location>
</feature>
<dbReference type="InterPro" id="IPR025874">
    <property type="entry name" value="DZR"/>
</dbReference>
<feature type="transmembrane region" description="Helical" evidence="1">
    <location>
        <begin position="30"/>
        <end position="51"/>
    </location>
</feature>
<organism evidence="3">
    <name type="scientific">bioreactor metagenome</name>
    <dbReference type="NCBI Taxonomy" id="1076179"/>
    <lineage>
        <taxon>unclassified sequences</taxon>
        <taxon>metagenomes</taxon>
        <taxon>ecological metagenomes</taxon>
    </lineage>
</organism>
<reference evidence="3" key="1">
    <citation type="submission" date="2019-08" db="EMBL/GenBank/DDBJ databases">
        <authorList>
            <person name="Kucharzyk K."/>
            <person name="Murdoch R.W."/>
            <person name="Higgins S."/>
            <person name="Loffler F."/>
        </authorList>
    </citation>
    <scope>NUCLEOTIDE SEQUENCE</scope>
</reference>
<comment type="caution">
    <text evidence="3">The sequence shown here is derived from an EMBL/GenBank/DDBJ whole genome shotgun (WGS) entry which is preliminary data.</text>
</comment>
<proteinExistence type="predicted"/>
<dbReference type="Pfam" id="PF12773">
    <property type="entry name" value="DZR"/>
    <property type="match status" value="1"/>
</dbReference>
<keyword evidence="1" id="KW-0472">Membrane</keyword>
<dbReference type="AlphaFoldDB" id="A0A644T9P7"/>
<sequence>MVSIGFLIAFMIAFWVFNDARKRGHEIGSALLWSIGTCALVVLVLPLYLMFGRRPQVNINKDRDVIDIEATVVSESSISCTMCGHKVNDDFNVCPYCGFTLRPKCKECGHQLSRSDKNCPNCQLPTDLK</sequence>
<accession>A0A644T9P7</accession>
<protein>
    <recommendedName>
        <fullName evidence="2">DZANK-type domain-containing protein</fullName>
    </recommendedName>
</protein>
<evidence type="ECO:0000313" key="3">
    <source>
        <dbReference type="EMBL" id="MPL63519.1"/>
    </source>
</evidence>
<dbReference type="EMBL" id="VSSQ01000021">
    <property type="protein sequence ID" value="MPL63519.1"/>
    <property type="molecule type" value="Genomic_DNA"/>
</dbReference>